<evidence type="ECO:0000256" key="1">
    <source>
        <dbReference type="ARBA" id="ARBA00010838"/>
    </source>
</evidence>
<dbReference type="Pfam" id="PF00232">
    <property type="entry name" value="Glyco_hydro_1"/>
    <property type="match status" value="1"/>
</dbReference>
<dbReference type="PROSITE" id="PS00653">
    <property type="entry name" value="GLYCOSYL_HYDROL_F1_2"/>
    <property type="match status" value="1"/>
</dbReference>
<keyword evidence="7" id="KW-0732">Signal</keyword>
<dbReference type="Gene3D" id="3.20.20.80">
    <property type="entry name" value="Glycosidases"/>
    <property type="match status" value="1"/>
</dbReference>
<evidence type="ECO:0000256" key="7">
    <source>
        <dbReference type="SAM" id="SignalP"/>
    </source>
</evidence>
<sequence>MEINNKIQLFFLANLPSLLVFLCCAEEISRAEFPDGFLFGTSTSAYQIEGAFLEDGKTLSNWDVFSHIPGKIERGENGDVAVDHYHRYLEDIELMHSLGVNAYRFSISWARVLPRGRFGSINPAGVEFYNKIIDCLLLKGIEPFVTISHHDMPQELEHRYGGFLSPLVQDDFVLLAKTCFENYGDRVKYWTTFNEPNIYADMGYIRGVYPPGHCLEPYHNCSARNSEREALLVVHNMLISHAKAAYIYREHYQLKQGGSIGVVVHAFMYEPISDQECDREAASRALAFNIAWVLDPLLNGDYPPEMYRLLGENMPKFSPDELKKIKGSIDFIGINHYSSLYAENCSYSPSKLGCQAIKGFVYTTGERDGVPIGEETAIPRFYVVPSGLEKLIDYLKTRYNNKPIFVTENGLSQMDQPEERDRALLNDTKRVEYHKGYLASLAQAIRKGADVRGYFVWSLLDNFEWTNGYSIRFGLYYVDYKTLCRIPKFSSKWYTSFLSYNSQRNRNGIIRRSSMNSAVISLKVGKMEM</sequence>
<dbReference type="PROSITE" id="PS00572">
    <property type="entry name" value="GLYCOSYL_HYDROL_F1_1"/>
    <property type="match status" value="1"/>
</dbReference>
<dbReference type="EMBL" id="JARBHA010000019">
    <property type="protein sequence ID" value="KAJ9671714.1"/>
    <property type="molecule type" value="Genomic_DNA"/>
</dbReference>
<dbReference type="InterPro" id="IPR033132">
    <property type="entry name" value="GH_1_N_CS"/>
</dbReference>
<evidence type="ECO:0000256" key="4">
    <source>
        <dbReference type="PROSITE-ProRule" id="PRU10055"/>
    </source>
</evidence>
<gene>
    <name evidence="8" type="ORF">PVL29_025429</name>
</gene>
<evidence type="ECO:0000313" key="8">
    <source>
        <dbReference type="EMBL" id="KAJ9671714.1"/>
    </source>
</evidence>
<organism evidence="8 9">
    <name type="scientific">Vitis rotundifolia</name>
    <name type="common">Muscadine grape</name>
    <dbReference type="NCBI Taxonomy" id="103349"/>
    <lineage>
        <taxon>Eukaryota</taxon>
        <taxon>Viridiplantae</taxon>
        <taxon>Streptophyta</taxon>
        <taxon>Embryophyta</taxon>
        <taxon>Tracheophyta</taxon>
        <taxon>Spermatophyta</taxon>
        <taxon>Magnoliopsida</taxon>
        <taxon>eudicotyledons</taxon>
        <taxon>Gunneridae</taxon>
        <taxon>Pentapetalae</taxon>
        <taxon>rosids</taxon>
        <taxon>Vitales</taxon>
        <taxon>Vitaceae</taxon>
        <taxon>Viteae</taxon>
        <taxon>Vitis</taxon>
    </lineage>
</organism>
<keyword evidence="2 6" id="KW-0378">Hydrolase</keyword>
<dbReference type="PANTHER" id="PTHR10353">
    <property type="entry name" value="GLYCOSYL HYDROLASE"/>
    <property type="match status" value="1"/>
</dbReference>
<dbReference type="FunFam" id="3.20.20.80:FF:000020">
    <property type="entry name" value="Beta-glucosidase 12"/>
    <property type="match status" value="1"/>
</dbReference>
<dbReference type="PRINTS" id="PR00131">
    <property type="entry name" value="GLHYDRLASE1"/>
</dbReference>
<dbReference type="InterPro" id="IPR018120">
    <property type="entry name" value="Glyco_hydro_1_AS"/>
</dbReference>
<dbReference type="InterPro" id="IPR001360">
    <property type="entry name" value="Glyco_hydro_1"/>
</dbReference>
<comment type="similarity">
    <text evidence="1 5">Belongs to the glycosyl hydrolase 1 family.</text>
</comment>
<evidence type="ECO:0000313" key="9">
    <source>
        <dbReference type="Proteomes" id="UP001168098"/>
    </source>
</evidence>
<dbReference type="GO" id="GO:0005975">
    <property type="term" value="P:carbohydrate metabolic process"/>
    <property type="evidence" value="ECO:0007669"/>
    <property type="project" value="InterPro"/>
</dbReference>
<evidence type="ECO:0000256" key="2">
    <source>
        <dbReference type="ARBA" id="ARBA00022801"/>
    </source>
</evidence>
<proteinExistence type="inferred from homology"/>
<feature type="signal peptide" evidence="7">
    <location>
        <begin position="1"/>
        <end position="25"/>
    </location>
</feature>
<comment type="caution">
    <text evidence="8">The sequence shown here is derived from an EMBL/GenBank/DDBJ whole genome shotgun (WGS) entry which is preliminary data.</text>
</comment>
<keyword evidence="9" id="KW-1185">Reference proteome</keyword>
<evidence type="ECO:0008006" key="10">
    <source>
        <dbReference type="Google" id="ProtNLM"/>
    </source>
</evidence>
<evidence type="ECO:0000256" key="5">
    <source>
        <dbReference type="RuleBase" id="RU003690"/>
    </source>
</evidence>
<dbReference type="GO" id="GO:0008422">
    <property type="term" value="F:beta-glucosidase activity"/>
    <property type="evidence" value="ECO:0007669"/>
    <property type="project" value="TreeGrafter"/>
</dbReference>
<keyword evidence="3 6" id="KW-0326">Glycosidase</keyword>
<dbReference type="AlphaFoldDB" id="A0AA38YJS3"/>
<reference evidence="8 9" key="1">
    <citation type="journal article" date="2023" name="BMC Biotechnol.">
        <title>Vitis rotundifolia cv Carlos genome sequencing.</title>
        <authorList>
            <person name="Huff M."/>
            <person name="Hulse-Kemp A."/>
            <person name="Scheffler B."/>
            <person name="Youngblood R."/>
            <person name="Simpson S."/>
            <person name="Babiker E."/>
            <person name="Staton M."/>
        </authorList>
    </citation>
    <scope>NUCLEOTIDE SEQUENCE [LARGE SCALE GENOMIC DNA]</scope>
    <source>
        <tissue evidence="8">Leaf</tissue>
    </source>
</reference>
<dbReference type="SUPFAM" id="SSF51445">
    <property type="entry name" value="(Trans)glycosidases"/>
    <property type="match status" value="1"/>
</dbReference>
<dbReference type="InterPro" id="IPR017853">
    <property type="entry name" value="GH"/>
</dbReference>
<evidence type="ECO:0000256" key="3">
    <source>
        <dbReference type="ARBA" id="ARBA00023295"/>
    </source>
</evidence>
<accession>A0AA38YJS3</accession>
<feature type="chain" id="PRO_5041451545" description="Beta-glucosidase 18-like" evidence="7">
    <location>
        <begin position="26"/>
        <end position="529"/>
    </location>
</feature>
<feature type="active site" description="Nucleophile" evidence="4">
    <location>
        <position position="408"/>
    </location>
</feature>
<evidence type="ECO:0000256" key="6">
    <source>
        <dbReference type="RuleBase" id="RU004468"/>
    </source>
</evidence>
<dbReference type="PANTHER" id="PTHR10353:SF175">
    <property type="entry name" value="BETA-GLUCOSIDASE 18-LIKE ISOFORM X1"/>
    <property type="match status" value="1"/>
</dbReference>
<protein>
    <recommendedName>
        <fullName evidence="10">Beta-glucosidase 18-like</fullName>
    </recommendedName>
</protein>
<dbReference type="Proteomes" id="UP001168098">
    <property type="component" value="Unassembled WGS sequence"/>
</dbReference>
<name>A0AA38YJS3_VITRO</name>